<organism evidence="2 3">
    <name type="scientific">Piloderma croceum (strain F 1598)</name>
    <dbReference type="NCBI Taxonomy" id="765440"/>
    <lineage>
        <taxon>Eukaryota</taxon>
        <taxon>Fungi</taxon>
        <taxon>Dikarya</taxon>
        <taxon>Basidiomycota</taxon>
        <taxon>Agaricomycotina</taxon>
        <taxon>Agaricomycetes</taxon>
        <taxon>Agaricomycetidae</taxon>
        <taxon>Atheliales</taxon>
        <taxon>Atheliaceae</taxon>
        <taxon>Piloderma</taxon>
    </lineage>
</organism>
<evidence type="ECO:0000313" key="3">
    <source>
        <dbReference type="Proteomes" id="UP000054166"/>
    </source>
</evidence>
<dbReference type="EMBL" id="KN833002">
    <property type="protein sequence ID" value="KIM80923.1"/>
    <property type="molecule type" value="Genomic_DNA"/>
</dbReference>
<dbReference type="Proteomes" id="UP000054166">
    <property type="component" value="Unassembled WGS sequence"/>
</dbReference>
<dbReference type="GO" id="GO:0005737">
    <property type="term" value="C:cytoplasm"/>
    <property type="evidence" value="ECO:0007669"/>
    <property type="project" value="TreeGrafter"/>
</dbReference>
<dbReference type="SUPFAM" id="SSF111331">
    <property type="entry name" value="NAD kinase/diacylglycerol kinase-like"/>
    <property type="match status" value="1"/>
</dbReference>
<dbReference type="InterPro" id="IPR001206">
    <property type="entry name" value="Diacylglycerol_kinase_cat_dom"/>
</dbReference>
<sequence>MPLLVVYNPVCGDGSAKRFFEETVLPFLKMHGKTVDKLSVTEKPPNVGAVVLEFLESVEGDTTVVLGSGDGTLHEIINTISSAELKGVRASAPPSPLRFVLVPCGTANALYSSLFHPPKIQLDSVSYKLKSLQAFVDGSTTIPLTLAISSLSPPPWSKSGRPKVAISSVVTSTSLHASILHDSEALRTEMPGIERFKVAAQNNISKWYTSYVKLLPVPSVGVVQIYDPVKKEFVPHEESHLDDPIVDVDGPFAYFLSTVNVDRLEPAFRITPLHSTIPPTFASVDIVMVRPSRDPSLNWDTPKERQDARQAFVQKATTVLQGAYKNGIHVSMRYGKDGEIELDGVGPTIVEYIRCGGWEWTPDDTDDAAHLLCADGAILHIEKGGRATCIAATPSANSGFHVFV</sequence>
<dbReference type="GO" id="GO:0016020">
    <property type="term" value="C:membrane"/>
    <property type="evidence" value="ECO:0007669"/>
    <property type="project" value="TreeGrafter"/>
</dbReference>
<dbReference type="STRING" id="765440.A0A0C3B3Y4"/>
<protein>
    <recommendedName>
        <fullName evidence="1">DAGKc domain-containing protein</fullName>
    </recommendedName>
</protein>
<dbReference type="InterPro" id="IPR016064">
    <property type="entry name" value="NAD/diacylglycerol_kinase_sf"/>
</dbReference>
<gene>
    <name evidence="2" type="ORF">PILCRDRAFT_97898</name>
</gene>
<accession>A0A0C3B3Y4</accession>
<dbReference type="InParanoid" id="A0A0C3B3Y4"/>
<dbReference type="HOGENOM" id="CLU_048757_0_0_1"/>
<dbReference type="GO" id="GO:0001727">
    <property type="term" value="F:lipid kinase activity"/>
    <property type="evidence" value="ECO:0007669"/>
    <property type="project" value="TreeGrafter"/>
</dbReference>
<name>A0A0C3B3Y4_PILCF</name>
<feature type="domain" description="DAGKc" evidence="1">
    <location>
        <begin position="1"/>
        <end position="154"/>
    </location>
</feature>
<dbReference type="PROSITE" id="PS50146">
    <property type="entry name" value="DAGK"/>
    <property type="match status" value="1"/>
</dbReference>
<dbReference type="InterPro" id="IPR050187">
    <property type="entry name" value="Lipid_Phosphate_FormReg"/>
</dbReference>
<dbReference type="PANTHER" id="PTHR12358:SF105">
    <property type="entry name" value="DAGKC DOMAIN-CONTAINING PROTEIN"/>
    <property type="match status" value="1"/>
</dbReference>
<dbReference type="GO" id="GO:0046512">
    <property type="term" value="P:sphingosine biosynthetic process"/>
    <property type="evidence" value="ECO:0007669"/>
    <property type="project" value="TreeGrafter"/>
</dbReference>
<dbReference type="Gene3D" id="3.40.50.10330">
    <property type="entry name" value="Probable inorganic polyphosphate/atp-NAD kinase, domain 1"/>
    <property type="match status" value="1"/>
</dbReference>
<dbReference type="AlphaFoldDB" id="A0A0C3B3Y4"/>
<reference evidence="2 3" key="1">
    <citation type="submission" date="2014-04" db="EMBL/GenBank/DDBJ databases">
        <authorList>
            <consortium name="DOE Joint Genome Institute"/>
            <person name="Kuo A."/>
            <person name="Tarkka M."/>
            <person name="Buscot F."/>
            <person name="Kohler A."/>
            <person name="Nagy L.G."/>
            <person name="Floudas D."/>
            <person name="Copeland A."/>
            <person name="Barry K.W."/>
            <person name="Cichocki N."/>
            <person name="Veneault-Fourrey C."/>
            <person name="LaButti K."/>
            <person name="Lindquist E.A."/>
            <person name="Lipzen A."/>
            <person name="Lundell T."/>
            <person name="Morin E."/>
            <person name="Murat C."/>
            <person name="Sun H."/>
            <person name="Tunlid A."/>
            <person name="Henrissat B."/>
            <person name="Grigoriev I.V."/>
            <person name="Hibbett D.S."/>
            <person name="Martin F."/>
            <person name="Nordberg H.P."/>
            <person name="Cantor M.N."/>
            <person name="Hua S.X."/>
        </authorList>
    </citation>
    <scope>NUCLEOTIDE SEQUENCE [LARGE SCALE GENOMIC DNA]</scope>
    <source>
        <strain evidence="2 3">F 1598</strain>
    </source>
</reference>
<dbReference type="OrthoDB" id="336240at2759"/>
<dbReference type="Pfam" id="PF00781">
    <property type="entry name" value="DAGK_cat"/>
    <property type="match status" value="1"/>
</dbReference>
<evidence type="ECO:0000259" key="1">
    <source>
        <dbReference type="PROSITE" id="PS50146"/>
    </source>
</evidence>
<reference evidence="3" key="2">
    <citation type="submission" date="2015-01" db="EMBL/GenBank/DDBJ databases">
        <title>Evolutionary Origins and Diversification of the Mycorrhizal Mutualists.</title>
        <authorList>
            <consortium name="DOE Joint Genome Institute"/>
            <consortium name="Mycorrhizal Genomics Consortium"/>
            <person name="Kohler A."/>
            <person name="Kuo A."/>
            <person name="Nagy L.G."/>
            <person name="Floudas D."/>
            <person name="Copeland A."/>
            <person name="Barry K.W."/>
            <person name="Cichocki N."/>
            <person name="Veneault-Fourrey C."/>
            <person name="LaButti K."/>
            <person name="Lindquist E.A."/>
            <person name="Lipzen A."/>
            <person name="Lundell T."/>
            <person name="Morin E."/>
            <person name="Murat C."/>
            <person name="Riley R."/>
            <person name="Ohm R."/>
            <person name="Sun H."/>
            <person name="Tunlid A."/>
            <person name="Henrissat B."/>
            <person name="Grigoriev I.V."/>
            <person name="Hibbett D.S."/>
            <person name="Martin F."/>
        </authorList>
    </citation>
    <scope>NUCLEOTIDE SEQUENCE [LARGE SCALE GENOMIC DNA]</scope>
    <source>
        <strain evidence="3">F 1598</strain>
    </source>
</reference>
<keyword evidence="3" id="KW-1185">Reference proteome</keyword>
<dbReference type="InterPro" id="IPR017438">
    <property type="entry name" value="ATP-NAD_kinase_N"/>
</dbReference>
<dbReference type="PANTHER" id="PTHR12358">
    <property type="entry name" value="SPHINGOSINE KINASE"/>
    <property type="match status" value="1"/>
</dbReference>
<proteinExistence type="predicted"/>
<dbReference type="SMART" id="SM00046">
    <property type="entry name" value="DAGKc"/>
    <property type="match status" value="1"/>
</dbReference>
<evidence type="ECO:0000313" key="2">
    <source>
        <dbReference type="EMBL" id="KIM80923.1"/>
    </source>
</evidence>